<dbReference type="Gene3D" id="3.40.190.10">
    <property type="entry name" value="Periplasmic binding protein-like II"/>
    <property type="match status" value="1"/>
</dbReference>
<dbReference type="Proteomes" id="UP001165079">
    <property type="component" value="Unassembled WGS sequence"/>
</dbReference>
<name>A0A9W6W9A1_9ACTN</name>
<gene>
    <name evidence="1" type="ORF">Afil01_25900</name>
</gene>
<organism evidence="1 2">
    <name type="scientific">Actinorhabdospora filicis</name>
    <dbReference type="NCBI Taxonomy" id="1785913"/>
    <lineage>
        <taxon>Bacteria</taxon>
        <taxon>Bacillati</taxon>
        <taxon>Actinomycetota</taxon>
        <taxon>Actinomycetes</taxon>
        <taxon>Micromonosporales</taxon>
        <taxon>Micromonosporaceae</taxon>
        <taxon>Actinorhabdospora</taxon>
    </lineage>
</organism>
<reference evidence="1" key="1">
    <citation type="submission" date="2023-03" db="EMBL/GenBank/DDBJ databases">
        <title>Actinorhabdospora filicis NBRC 111898.</title>
        <authorList>
            <person name="Ichikawa N."/>
            <person name="Sato H."/>
            <person name="Tonouchi N."/>
        </authorList>
    </citation>
    <scope>NUCLEOTIDE SEQUENCE</scope>
    <source>
        <strain evidence="1">NBRC 111898</strain>
    </source>
</reference>
<evidence type="ECO:0000313" key="2">
    <source>
        <dbReference type="Proteomes" id="UP001165079"/>
    </source>
</evidence>
<comment type="caution">
    <text evidence="1">The sequence shown here is derived from an EMBL/GenBank/DDBJ whole genome shotgun (WGS) entry which is preliminary data.</text>
</comment>
<dbReference type="AlphaFoldDB" id="A0A9W6W9A1"/>
<keyword evidence="2" id="KW-1185">Reference proteome</keyword>
<accession>A0A9W6W9A1</accession>
<sequence>MAINRRDTLKLFGAGAVALGAGPLLVGCGDGGGGSDVGNDGKELAPWPAYVPLTGPTPDLPGGEKGLQAAYTKYPSNLTDAGFATPGDKSDVTVSVISYGTPPTDVSVNKYWQAVNAALGVNLKIEIIPAANFVEVMSTKMAGNDLPDIMFFGAGYVLPRQEQFIQQVCADISEYVSGDNVKQFPALANIPSYTWQGLGRIGGRFYGVPTERPVYGGSLLVNRTALEKAGAVYEWDKAGFLSSLKAATGDKKYGMGFPMELNIDYLAGSLGAPNTWAVSADGKFTTTYESPQFKEALAMSAQLFKEGSAYPDGGSTSAVDMKTLFANQTVATYRDGWGAMGTSSLALAKGFTQDFGLPFGGAASTPWGGTGRFGFVAFKKADASRIKMLLAVCNYLAAPFGTKQYELFNYGVEGTHFTRGADGTPVPTELWTKGENGTTLPVKYIAAAPQALFYAGYPEAVERVYQWEKKVAPITIPDPSNGLRSAKWTENGSALTKAINDAILGVVFRGEDVSTFDGAVAKWKSDGGSQSADEFAAEYAAAK</sequence>
<evidence type="ECO:0000313" key="1">
    <source>
        <dbReference type="EMBL" id="GLZ77783.1"/>
    </source>
</evidence>
<dbReference type="EMBL" id="BSTX01000001">
    <property type="protein sequence ID" value="GLZ77783.1"/>
    <property type="molecule type" value="Genomic_DNA"/>
</dbReference>
<dbReference type="SUPFAM" id="SSF53850">
    <property type="entry name" value="Periplasmic binding protein-like II"/>
    <property type="match status" value="1"/>
</dbReference>
<dbReference type="RefSeq" id="WP_285662870.1">
    <property type="nucleotide sequence ID" value="NZ_BSTX01000001.1"/>
</dbReference>
<proteinExistence type="predicted"/>
<protein>
    <submittedName>
        <fullName evidence="1">Sugar ABC transporter substrate-binding protein</fullName>
    </submittedName>
</protein>
<dbReference type="PROSITE" id="PS51257">
    <property type="entry name" value="PROKAR_LIPOPROTEIN"/>
    <property type="match status" value="1"/>
</dbReference>